<dbReference type="InterPro" id="IPR006439">
    <property type="entry name" value="HAD-SF_hydro_IA"/>
</dbReference>
<dbReference type="Proteomes" id="UP000032102">
    <property type="component" value="Unassembled WGS sequence"/>
</dbReference>
<protein>
    <submittedName>
        <fullName evidence="3">Haloacetate dehalogenase H-2</fullName>
        <ecNumber evidence="3">3.8.1.3</ecNumber>
    </submittedName>
</protein>
<dbReference type="CDD" id="cd02588">
    <property type="entry name" value="HAD_L2-DEX"/>
    <property type="match status" value="1"/>
</dbReference>
<organism evidence="3 4">
    <name type="scientific">Anoxybacillus thermarum</name>
    <dbReference type="NCBI Taxonomy" id="404937"/>
    <lineage>
        <taxon>Bacteria</taxon>
        <taxon>Bacillati</taxon>
        <taxon>Bacillota</taxon>
        <taxon>Bacilli</taxon>
        <taxon>Bacillales</taxon>
        <taxon>Anoxybacillaceae</taxon>
        <taxon>Anoxybacillus</taxon>
    </lineage>
</organism>
<evidence type="ECO:0000256" key="2">
    <source>
        <dbReference type="ARBA" id="ARBA00022801"/>
    </source>
</evidence>
<dbReference type="GO" id="GO:0018785">
    <property type="term" value="F:haloacetate dehalogenase activity"/>
    <property type="evidence" value="ECO:0007669"/>
    <property type="project" value="UniProtKB-EC"/>
</dbReference>
<dbReference type="NCBIfam" id="TIGR01493">
    <property type="entry name" value="HAD-SF-IA-v2"/>
    <property type="match status" value="1"/>
</dbReference>
<evidence type="ECO:0000256" key="1">
    <source>
        <dbReference type="ARBA" id="ARBA00008106"/>
    </source>
</evidence>
<dbReference type="InterPro" id="IPR006328">
    <property type="entry name" value="2-HAD"/>
</dbReference>
<keyword evidence="2 3" id="KW-0378">Hydrolase</keyword>
<dbReference type="PATRIC" id="fig|404937.3.peg.1725"/>
<dbReference type="SFLD" id="SFLDS00003">
    <property type="entry name" value="Haloacid_Dehalogenase"/>
    <property type="match status" value="1"/>
</dbReference>
<sequence length="221" mass="25545">MVKYRTYVFDVYGTLFDVYSISEKCTNYFSDKGARISQSWRQKQLEYCFLRQIIGSYIPFHEITKEALQYVCISEQVYTTEEIITDLLQAYLKLSPFAEVKQALEMLQSETLVVFSNGSVDMLHPLLNHSGLTSYFQHIVSVDEIKQYKPSPSAYQHVCNRLNMQPKEILFLSSNTWDVAGASHFGFQTAWINRTNTTMDLLDVTPNYIVNDLQELIGQLT</sequence>
<dbReference type="SFLD" id="SFLDG01129">
    <property type="entry name" value="C1.5:_HAD__Beta-PGM__Phosphata"/>
    <property type="match status" value="1"/>
</dbReference>
<dbReference type="NCBIfam" id="TIGR01549">
    <property type="entry name" value="HAD-SF-IA-v1"/>
    <property type="match status" value="1"/>
</dbReference>
<dbReference type="RefSeq" id="WP_043966413.1">
    <property type="nucleotide sequence ID" value="NZ_JXTH01000028.1"/>
</dbReference>
<dbReference type="PRINTS" id="PR00413">
    <property type="entry name" value="HADHALOGNASE"/>
</dbReference>
<gene>
    <name evidence="3" type="ORF">LH47_01626</name>
</gene>
<dbReference type="InterPro" id="IPR051540">
    <property type="entry name" value="S-2-haloacid_dehalogenase"/>
</dbReference>
<dbReference type="Gene3D" id="3.40.50.1000">
    <property type="entry name" value="HAD superfamily/HAD-like"/>
    <property type="match status" value="1"/>
</dbReference>
<accession>A0A0D0S023</accession>
<evidence type="ECO:0000313" key="4">
    <source>
        <dbReference type="Proteomes" id="UP000032102"/>
    </source>
</evidence>
<dbReference type="InterPro" id="IPR023214">
    <property type="entry name" value="HAD_sf"/>
</dbReference>
<dbReference type="InterPro" id="IPR023198">
    <property type="entry name" value="PGP-like_dom2"/>
</dbReference>
<dbReference type="EC" id="3.8.1.3" evidence="3"/>
<dbReference type="AlphaFoldDB" id="A0A0D0S023"/>
<comment type="caution">
    <text evidence="3">The sequence shown here is derived from an EMBL/GenBank/DDBJ whole genome shotgun (WGS) entry which is preliminary data.</text>
</comment>
<dbReference type="Pfam" id="PF00702">
    <property type="entry name" value="Hydrolase"/>
    <property type="match status" value="1"/>
</dbReference>
<comment type="similarity">
    <text evidence="1">Belongs to the HAD-like hydrolase superfamily. S-2-haloalkanoic acid dehalogenase family.</text>
</comment>
<name>A0A0D0S023_9BACL</name>
<dbReference type="SFLD" id="SFLDG01135">
    <property type="entry name" value="C1.5.6:_HAD__Beta-PGM__Phospha"/>
    <property type="match status" value="1"/>
</dbReference>
<dbReference type="Gene3D" id="1.10.150.240">
    <property type="entry name" value="Putative phosphatase, domain 2"/>
    <property type="match status" value="1"/>
</dbReference>
<dbReference type="PANTHER" id="PTHR43316">
    <property type="entry name" value="HYDROLASE, HALOACID DELAHOGENASE-RELATED"/>
    <property type="match status" value="1"/>
</dbReference>
<dbReference type="SUPFAM" id="SSF56784">
    <property type="entry name" value="HAD-like"/>
    <property type="match status" value="1"/>
</dbReference>
<dbReference type="EMBL" id="JXTH01000028">
    <property type="protein sequence ID" value="KIQ94276.1"/>
    <property type="molecule type" value="Genomic_DNA"/>
</dbReference>
<keyword evidence="4" id="KW-1185">Reference proteome</keyword>
<dbReference type="PANTHER" id="PTHR43316:SF3">
    <property type="entry name" value="HALOACID DEHALOGENASE, TYPE II (AFU_ORTHOLOGUE AFUA_2G07750)-RELATED"/>
    <property type="match status" value="1"/>
</dbReference>
<reference evidence="3 4" key="1">
    <citation type="submission" date="2015-01" db="EMBL/GenBank/DDBJ databases">
        <title>Draft genome of Anoxybacillus thermarum strain AF/04.</title>
        <authorList>
            <person name="Poli A."/>
            <person name="Nicolaus B."/>
            <person name="Chan K.-G."/>
            <person name="Kahar U.M."/>
            <person name="Yaakob A.S."/>
            <person name="Chan C.S."/>
            <person name="Goh K.M."/>
        </authorList>
    </citation>
    <scope>NUCLEOTIDE SEQUENCE [LARGE SCALE GENOMIC DNA]</scope>
    <source>
        <strain evidence="3 4">AF/04</strain>
    </source>
</reference>
<dbReference type="NCBIfam" id="TIGR01428">
    <property type="entry name" value="HAD_type_II"/>
    <property type="match status" value="1"/>
</dbReference>
<dbReference type="InterPro" id="IPR036412">
    <property type="entry name" value="HAD-like_sf"/>
</dbReference>
<dbReference type="SFLD" id="SFLDF00045">
    <property type="entry name" value="2-haloacid_dehalogenase"/>
    <property type="match status" value="1"/>
</dbReference>
<evidence type="ECO:0000313" key="3">
    <source>
        <dbReference type="EMBL" id="KIQ94276.1"/>
    </source>
</evidence>
<proteinExistence type="inferred from homology"/>